<dbReference type="AlphaFoldDB" id="A0A8A3PCQ6"/>
<dbReference type="OrthoDB" id="409136at2759"/>
<feature type="compositionally biased region" description="Basic and acidic residues" evidence="1">
    <location>
        <begin position="234"/>
        <end position="257"/>
    </location>
</feature>
<proteinExistence type="predicted"/>
<reference evidence="2" key="1">
    <citation type="submission" date="2020-10" db="EMBL/GenBank/DDBJ databases">
        <title>Genome Sequence of Monilinia vaccinii-corymbosi Sheds Light on Mummy Berry Disease Infection of Blueberry and Mating Type.</title>
        <authorList>
            <person name="Yow A.G."/>
            <person name="Zhang Y."/>
            <person name="Bansal K."/>
            <person name="Eacker S.M."/>
            <person name="Sullivan S."/>
            <person name="Liachko I."/>
            <person name="Cubeta M.A."/>
            <person name="Rollins J.A."/>
            <person name="Ashrafi H."/>
        </authorList>
    </citation>
    <scope>NUCLEOTIDE SEQUENCE</scope>
    <source>
        <strain evidence="2">RL-1</strain>
    </source>
</reference>
<protein>
    <submittedName>
        <fullName evidence="2">Uncharacterized protein</fullName>
    </submittedName>
</protein>
<evidence type="ECO:0000313" key="2">
    <source>
        <dbReference type="EMBL" id="QSZ32863.1"/>
    </source>
</evidence>
<organism evidence="2 3">
    <name type="scientific">Monilinia vaccinii-corymbosi</name>
    <dbReference type="NCBI Taxonomy" id="61207"/>
    <lineage>
        <taxon>Eukaryota</taxon>
        <taxon>Fungi</taxon>
        <taxon>Dikarya</taxon>
        <taxon>Ascomycota</taxon>
        <taxon>Pezizomycotina</taxon>
        <taxon>Leotiomycetes</taxon>
        <taxon>Helotiales</taxon>
        <taxon>Sclerotiniaceae</taxon>
        <taxon>Monilinia</taxon>
    </lineage>
</organism>
<gene>
    <name evidence="2" type="ORF">DSL72_002443</name>
</gene>
<dbReference type="Proteomes" id="UP000672032">
    <property type="component" value="Chromosome 3"/>
</dbReference>
<accession>A0A8A3PCQ6</accession>
<feature type="compositionally biased region" description="Low complexity" evidence="1">
    <location>
        <begin position="81"/>
        <end position="92"/>
    </location>
</feature>
<dbReference type="EMBL" id="CP063407">
    <property type="protein sequence ID" value="QSZ32863.1"/>
    <property type="molecule type" value="Genomic_DNA"/>
</dbReference>
<feature type="compositionally biased region" description="Basic residues" evidence="1">
    <location>
        <begin position="258"/>
        <end position="269"/>
    </location>
</feature>
<keyword evidence="3" id="KW-1185">Reference proteome</keyword>
<feature type="region of interest" description="Disordered" evidence="1">
    <location>
        <begin position="59"/>
        <end position="92"/>
    </location>
</feature>
<feature type="compositionally biased region" description="Polar residues" evidence="1">
    <location>
        <begin position="59"/>
        <end position="80"/>
    </location>
</feature>
<sequence length="291" mass="33315">MATFDHSSIARYLNDSENALPNFLTGTHRTSFPSMSSVPRQYANGTYSAPTPSIINQESTSAISPSSQYDESVFSRQSGKSTTTATSPQSAQTNPILGWHLQTPSAHQINTSIVLPCEFVSINCGVAYHPDDFEDWFEHTLSHFSNLPPPSKCLCLFCDEEFEDTYDPRNSWRQRMIHGREHLLDGETNIRPDFRVLEYMWKNGLMSNEDYALAEQYTERPAVPGLVRRGFQPPEEKIKREKESQVPHNLGKEERDRRRSSHAHKHKGRERQSLSSSRKHRPVSIQHSERI</sequence>
<name>A0A8A3PCQ6_9HELO</name>
<feature type="region of interest" description="Disordered" evidence="1">
    <location>
        <begin position="224"/>
        <end position="291"/>
    </location>
</feature>
<evidence type="ECO:0000256" key="1">
    <source>
        <dbReference type="SAM" id="MobiDB-lite"/>
    </source>
</evidence>
<evidence type="ECO:0000313" key="3">
    <source>
        <dbReference type="Proteomes" id="UP000672032"/>
    </source>
</evidence>